<organism evidence="11">
    <name type="scientific">Oppiella nova</name>
    <dbReference type="NCBI Taxonomy" id="334625"/>
    <lineage>
        <taxon>Eukaryota</taxon>
        <taxon>Metazoa</taxon>
        <taxon>Ecdysozoa</taxon>
        <taxon>Arthropoda</taxon>
        <taxon>Chelicerata</taxon>
        <taxon>Arachnida</taxon>
        <taxon>Acari</taxon>
        <taxon>Acariformes</taxon>
        <taxon>Sarcoptiformes</taxon>
        <taxon>Oribatida</taxon>
        <taxon>Brachypylina</taxon>
        <taxon>Oppioidea</taxon>
        <taxon>Oppiidae</taxon>
        <taxon>Oppiella</taxon>
    </lineage>
</organism>
<dbReference type="InterPro" id="IPR000834">
    <property type="entry name" value="Peptidase_M14"/>
</dbReference>
<dbReference type="SUPFAM" id="SSF49464">
    <property type="entry name" value="Carboxypeptidase regulatory domain-like"/>
    <property type="match status" value="1"/>
</dbReference>
<evidence type="ECO:0000313" key="12">
    <source>
        <dbReference type="Proteomes" id="UP000728032"/>
    </source>
</evidence>
<evidence type="ECO:0000256" key="8">
    <source>
        <dbReference type="PROSITE-ProRule" id="PRU01379"/>
    </source>
</evidence>
<dbReference type="Gene3D" id="2.60.40.1120">
    <property type="entry name" value="Carboxypeptidase-like, regulatory domain"/>
    <property type="match status" value="1"/>
</dbReference>
<feature type="active site" description="Proton donor/acceptor" evidence="8">
    <location>
        <position position="136"/>
    </location>
</feature>
<evidence type="ECO:0000256" key="2">
    <source>
        <dbReference type="ARBA" id="ARBA00005988"/>
    </source>
</evidence>
<dbReference type="Pfam" id="PF00246">
    <property type="entry name" value="Peptidase_M14"/>
    <property type="match status" value="1"/>
</dbReference>
<dbReference type="AlphaFoldDB" id="A0A7R9QTP8"/>
<dbReference type="Gene3D" id="3.40.630.10">
    <property type="entry name" value="Zn peptidases"/>
    <property type="match status" value="1"/>
</dbReference>
<dbReference type="PROSITE" id="PS00133">
    <property type="entry name" value="CARBOXYPEPT_ZN_2"/>
    <property type="match status" value="1"/>
</dbReference>
<protein>
    <recommendedName>
        <fullName evidence="10">Peptidase M14 domain-containing protein</fullName>
    </recommendedName>
</protein>
<feature type="domain" description="Peptidase M14" evidence="10">
    <location>
        <begin position="1"/>
        <end position="166"/>
    </location>
</feature>
<dbReference type="PANTHER" id="PTHR11532">
    <property type="entry name" value="PROTEASE M14 CARBOXYPEPTIDASE"/>
    <property type="match status" value="1"/>
</dbReference>
<reference evidence="11" key="1">
    <citation type="submission" date="2020-11" db="EMBL/GenBank/DDBJ databases">
        <authorList>
            <person name="Tran Van P."/>
        </authorList>
    </citation>
    <scope>NUCLEOTIDE SEQUENCE</scope>
</reference>
<evidence type="ECO:0000256" key="4">
    <source>
        <dbReference type="ARBA" id="ARBA00022723"/>
    </source>
</evidence>
<dbReference type="GO" id="GO:0006518">
    <property type="term" value="P:peptide metabolic process"/>
    <property type="evidence" value="ECO:0007669"/>
    <property type="project" value="TreeGrafter"/>
</dbReference>
<keyword evidence="4" id="KW-0479">Metal-binding</keyword>
<evidence type="ECO:0000259" key="10">
    <source>
        <dbReference type="PROSITE" id="PS52035"/>
    </source>
</evidence>
<dbReference type="GO" id="GO:0016485">
    <property type="term" value="P:protein processing"/>
    <property type="evidence" value="ECO:0007669"/>
    <property type="project" value="TreeGrafter"/>
</dbReference>
<dbReference type="EMBL" id="CAJPVJ010011873">
    <property type="protein sequence ID" value="CAG2174026.1"/>
    <property type="molecule type" value="Genomic_DNA"/>
</dbReference>
<dbReference type="PANTHER" id="PTHR11532:SF84">
    <property type="entry name" value="CARBOXYPEPTIDASE M"/>
    <property type="match status" value="1"/>
</dbReference>
<dbReference type="EMBL" id="OC926698">
    <property type="protein sequence ID" value="CAD7656839.1"/>
    <property type="molecule type" value="Genomic_DNA"/>
</dbReference>
<dbReference type="OrthoDB" id="10249045at2759"/>
<dbReference type="GO" id="GO:0004181">
    <property type="term" value="F:metallocarboxypeptidase activity"/>
    <property type="evidence" value="ECO:0007669"/>
    <property type="project" value="InterPro"/>
</dbReference>
<keyword evidence="6" id="KW-0862">Zinc</keyword>
<dbReference type="InterPro" id="IPR008969">
    <property type="entry name" value="CarboxyPept-like_regulatory"/>
</dbReference>
<evidence type="ECO:0000256" key="1">
    <source>
        <dbReference type="ARBA" id="ARBA00001947"/>
    </source>
</evidence>
<keyword evidence="5" id="KW-0378">Hydrolase</keyword>
<dbReference type="SMART" id="SM00631">
    <property type="entry name" value="Zn_pept"/>
    <property type="match status" value="1"/>
</dbReference>
<name>A0A7R9QTP8_9ACAR</name>
<feature type="region of interest" description="Disordered" evidence="9">
    <location>
        <begin position="1"/>
        <end position="23"/>
    </location>
</feature>
<dbReference type="GO" id="GO:0005615">
    <property type="term" value="C:extracellular space"/>
    <property type="evidence" value="ECO:0007669"/>
    <property type="project" value="TreeGrafter"/>
</dbReference>
<evidence type="ECO:0000256" key="6">
    <source>
        <dbReference type="ARBA" id="ARBA00022833"/>
    </source>
</evidence>
<accession>A0A7R9QTP8</accession>
<dbReference type="SUPFAM" id="SSF53187">
    <property type="entry name" value="Zn-dependent exopeptidases"/>
    <property type="match status" value="1"/>
</dbReference>
<keyword evidence="3" id="KW-0121">Carboxypeptidase</keyword>
<comment type="similarity">
    <text evidence="2 8">Belongs to the peptidase M14 family.</text>
</comment>
<gene>
    <name evidence="11" type="ORF">ONB1V03_LOCUS13475</name>
</gene>
<keyword evidence="12" id="KW-1185">Reference proteome</keyword>
<proteinExistence type="inferred from homology"/>
<keyword evidence="3" id="KW-0645">Protease</keyword>
<dbReference type="InterPro" id="IPR050753">
    <property type="entry name" value="Peptidase_M14_domain"/>
</dbReference>
<dbReference type="InterPro" id="IPR057247">
    <property type="entry name" value="CARBOXYPEPT_ZN_2"/>
</dbReference>
<sequence length="287" mass="32788">RNNAANRDLNRNFPDFFQDNSRSEQPETAAIRKWIQSVPFVLSANFHGGTVVANYPYDNNKFGLRKKSVAPDNDVFRHLALTYVKKHPNMKSPVQCKERTDAFENGIVNGAQWYPVKGGMQDYNYIFGGVMEITVEVSCCKYPPKATLSGYWNDNKQSLVTYLQQVHRGVKGLIREQLSENAIASAEIRIVGRDMVFRPTNRGEYWRILMAGDYAIEVAAKGYQTVRRQFTVVGEKVTRLNIYMYKTNEHKHSAVADRITAESNDSRVHCNTILILFSLLCYILNNS</sequence>
<evidence type="ECO:0000313" key="11">
    <source>
        <dbReference type="EMBL" id="CAD7656839.1"/>
    </source>
</evidence>
<keyword evidence="7" id="KW-0325">Glycoprotein</keyword>
<evidence type="ECO:0000256" key="3">
    <source>
        <dbReference type="ARBA" id="ARBA00022645"/>
    </source>
</evidence>
<dbReference type="GO" id="GO:0008270">
    <property type="term" value="F:zinc ion binding"/>
    <property type="evidence" value="ECO:0007669"/>
    <property type="project" value="InterPro"/>
</dbReference>
<evidence type="ECO:0000256" key="5">
    <source>
        <dbReference type="ARBA" id="ARBA00022801"/>
    </source>
</evidence>
<dbReference type="PROSITE" id="PS52035">
    <property type="entry name" value="PEPTIDASE_M14"/>
    <property type="match status" value="1"/>
</dbReference>
<feature type="non-terminal residue" evidence="11">
    <location>
        <position position="287"/>
    </location>
</feature>
<evidence type="ECO:0000256" key="9">
    <source>
        <dbReference type="SAM" id="MobiDB-lite"/>
    </source>
</evidence>
<dbReference type="Pfam" id="PF13620">
    <property type="entry name" value="CarboxypepD_reg"/>
    <property type="match status" value="1"/>
</dbReference>
<dbReference type="Proteomes" id="UP000728032">
    <property type="component" value="Unassembled WGS sequence"/>
</dbReference>
<comment type="cofactor">
    <cofactor evidence="1">
        <name>Zn(2+)</name>
        <dbReference type="ChEBI" id="CHEBI:29105"/>
    </cofactor>
</comment>
<evidence type="ECO:0000256" key="7">
    <source>
        <dbReference type="ARBA" id="ARBA00023180"/>
    </source>
</evidence>